<dbReference type="InParanoid" id="D3B922"/>
<protein>
    <submittedName>
        <fullName evidence="1">Uncharacterized protein</fullName>
    </submittedName>
</protein>
<comment type="caution">
    <text evidence="1">The sequence shown here is derived from an EMBL/GenBank/DDBJ whole genome shotgun (WGS) entry which is preliminary data.</text>
</comment>
<name>D3B922_HETP5</name>
<evidence type="ECO:0000313" key="1">
    <source>
        <dbReference type="EMBL" id="EFA82061.1"/>
    </source>
</evidence>
<organism evidence="1 2">
    <name type="scientific">Heterostelium pallidum (strain ATCC 26659 / Pp 5 / PN500)</name>
    <name type="common">Cellular slime mold</name>
    <name type="synonym">Polysphondylium pallidum</name>
    <dbReference type="NCBI Taxonomy" id="670386"/>
    <lineage>
        <taxon>Eukaryota</taxon>
        <taxon>Amoebozoa</taxon>
        <taxon>Evosea</taxon>
        <taxon>Eumycetozoa</taxon>
        <taxon>Dictyostelia</taxon>
        <taxon>Acytosteliales</taxon>
        <taxon>Acytosteliaceae</taxon>
        <taxon>Heterostelium</taxon>
    </lineage>
</organism>
<evidence type="ECO:0000313" key="2">
    <source>
        <dbReference type="Proteomes" id="UP000001396"/>
    </source>
</evidence>
<sequence>MSMSVLDNDRQCQRWSEISQHELGFELANKVIEVDTESSNKVTVQHSCGYGDSSRHLCRLAHRTMMSEHTLCVDFGSPYVFCKCSLMFDDVGGMPI</sequence>
<accession>D3B922</accession>
<proteinExistence type="predicted"/>
<keyword evidence="2" id="KW-1185">Reference proteome</keyword>
<dbReference type="Proteomes" id="UP000001396">
    <property type="component" value="Unassembled WGS sequence"/>
</dbReference>
<dbReference type="AlphaFoldDB" id="D3B922"/>
<dbReference type="EMBL" id="ADBJ01000021">
    <property type="protein sequence ID" value="EFA82061.1"/>
    <property type="molecule type" value="Genomic_DNA"/>
</dbReference>
<gene>
    <name evidence="1" type="ORF">PPL_04966</name>
</gene>
<reference evidence="1 2" key="1">
    <citation type="journal article" date="2011" name="Genome Res.">
        <title>Phylogeny-wide analysis of social amoeba genomes highlights ancient origins for complex intercellular communication.</title>
        <authorList>
            <person name="Heidel A.J."/>
            <person name="Lawal H.M."/>
            <person name="Felder M."/>
            <person name="Schilde C."/>
            <person name="Helps N.R."/>
            <person name="Tunggal B."/>
            <person name="Rivero F."/>
            <person name="John U."/>
            <person name="Schleicher M."/>
            <person name="Eichinger L."/>
            <person name="Platzer M."/>
            <person name="Noegel A.A."/>
            <person name="Schaap P."/>
            <person name="Gloeckner G."/>
        </authorList>
    </citation>
    <scope>NUCLEOTIDE SEQUENCE [LARGE SCALE GENOMIC DNA]</scope>
    <source>
        <strain evidence="2">ATCC 26659 / Pp 5 / PN500</strain>
    </source>
</reference>
<dbReference type="GeneID" id="31360452"/>
<dbReference type="RefSeq" id="XP_020434178.1">
    <property type="nucleotide sequence ID" value="XM_020575862.1"/>
</dbReference>